<evidence type="ECO:0000256" key="3">
    <source>
        <dbReference type="ARBA" id="ARBA00022525"/>
    </source>
</evidence>
<evidence type="ECO:0000256" key="4">
    <source>
        <dbReference type="ARBA" id="ARBA00022870"/>
    </source>
</evidence>
<dbReference type="RefSeq" id="WP_132925318.1">
    <property type="nucleotide sequence ID" value="NZ_SJOI01000001.1"/>
</dbReference>
<proteinExistence type="inferred from homology"/>
<dbReference type="InterPro" id="IPR005427">
    <property type="entry name" value="BipC/SctB"/>
</dbReference>
<keyword evidence="4" id="KW-1043">Host membrane</keyword>
<dbReference type="OrthoDB" id="9827615at2"/>
<evidence type="ECO:0000313" key="9">
    <source>
        <dbReference type="EMBL" id="TCL06144.1"/>
    </source>
</evidence>
<dbReference type="PRINTS" id="PR01608">
    <property type="entry name" value="BACINVASINC"/>
</dbReference>
<organism evidence="9 10">
    <name type="scientific">Sodalis ligni</name>
    <dbReference type="NCBI Taxonomy" id="2697027"/>
    <lineage>
        <taxon>Bacteria</taxon>
        <taxon>Pseudomonadati</taxon>
        <taxon>Pseudomonadota</taxon>
        <taxon>Gammaproteobacteria</taxon>
        <taxon>Enterobacterales</taxon>
        <taxon>Bruguierivoracaceae</taxon>
        <taxon>Sodalis</taxon>
    </lineage>
</organism>
<keyword evidence="5" id="KW-0843">Virulence</keyword>
<evidence type="ECO:0000256" key="5">
    <source>
        <dbReference type="ARBA" id="ARBA00023026"/>
    </source>
</evidence>
<keyword evidence="3" id="KW-0964">Secreted</keyword>
<gene>
    <name evidence="9" type="ORF">EZJ58_4376</name>
</gene>
<comment type="caution">
    <text evidence="9">The sequence shown here is derived from an EMBL/GenBank/DDBJ whole genome shotgun (WGS) entry which is preliminary data.</text>
</comment>
<feature type="coiled-coil region" evidence="7">
    <location>
        <begin position="271"/>
        <end position="298"/>
    </location>
</feature>
<dbReference type="GO" id="GO:0005576">
    <property type="term" value="C:extracellular region"/>
    <property type="evidence" value="ECO:0007669"/>
    <property type="project" value="UniProtKB-SubCell"/>
</dbReference>
<dbReference type="Proteomes" id="UP000294555">
    <property type="component" value="Unassembled WGS sequence"/>
</dbReference>
<protein>
    <submittedName>
        <fullName evidence="9">IpaC/SipC-like invasin protein C</fullName>
    </submittedName>
</protein>
<evidence type="ECO:0000256" key="6">
    <source>
        <dbReference type="ARBA" id="ARBA00035650"/>
    </source>
</evidence>
<name>A0A4R1NES9_9GAMM</name>
<dbReference type="AlphaFoldDB" id="A0A4R1NES9"/>
<evidence type="ECO:0000256" key="8">
    <source>
        <dbReference type="SAM" id="MobiDB-lite"/>
    </source>
</evidence>
<keyword evidence="10" id="KW-1185">Reference proteome</keyword>
<evidence type="ECO:0000256" key="7">
    <source>
        <dbReference type="SAM" id="Coils"/>
    </source>
</evidence>
<evidence type="ECO:0000313" key="10">
    <source>
        <dbReference type="Proteomes" id="UP000294555"/>
    </source>
</evidence>
<evidence type="ECO:0000256" key="2">
    <source>
        <dbReference type="ARBA" id="ARBA00004613"/>
    </source>
</evidence>
<dbReference type="Pfam" id="PF09599">
    <property type="entry name" value="IpaC_SipC"/>
    <property type="match status" value="1"/>
</dbReference>
<accession>A0A4R1NES9</accession>
<reference evidence="9 10" key="1">
    <citation type="submission" date="2019-02" db="EMBL/GenBank/DDBJ databases">
        <title>Investigation of anaerobic lignin degradation for improved lignocellulosic biofuels.</title>
        <authorList>
            <person name="Deangelis K."/>
        </authorList>
    </citation>
    <scope>NUCLEOTIDE SEQUENCE [LARGE SCALE GENOMIC DNA]</scope>
    <source>
        <strain evidence="9 10">159R</strain>
    </source>
</reference>
<feature type="region of interest" description="Disordered" evidence="8">
    <location>
        <begin position="220"/>
        <end position="252"/>
    </location>
</feature>
<keyword evidence="7" id="KW-0175">Coiled coil</keyword>
<keyword evidence="4" id="KW-0472">Membrane</keyword>
<sequence length="382" mass="40293">MSAISSQGIASSVLNQEALTANAQTSNAEANGKPISSSQSFAGIVTDKMLDSLLGTGAAVTLRHPDSAGRMPVKELHAQVEKMLERPDLLQVLEQRAAEGTEKKEVKKEFDISKLTSSNIAAIFAEILKALQANKTAENNNKGDMAILKGQMTAGAAEAIIKSGQTALNGAIGQAAFGTAISGAGFKMQRDGIKQDRALLQNDSKTILANRHALDNDQLNFAKGGSQTPGSAMDTESPRFKTADGASVSQQRSLETSNDGYGAHIKDGAQINDQKKHIGELERDLKDKQAKAEGIRNKGMFISQMNHPVTGIAAGQTQAIQASENAQQHILQQVGHAADGLGETSSANSRDFESLLQTIAQKLAEIIRAHLDTAGMIAGKSV</sequence>
<evidence type="ECO:0000256" key="1">
    <source>
        <dbReference type="ARBA" id="ARBA00004379"/>
    </source>
</evidence>
<dbReference type="EMBL" id="SJOI01000001">
    <property type="protein sequence ID" value="TCL06144.1"/>
    <property type="molecule type" value="Genomic_DNA"/>
</dbReference>
<comment type="similarity">
    <text evidence="6">Belongs to the SctB/SipC family.</text>
</comment>
<comment type="subcellular location">
    <subcellularLocation>
        <location evidence="1">Host membrane</location>
        <topology evidence="1">Single-pass membrane protein</topology>
    </subcellularLocation>
    <subcellularLocation>
        <location evidence="2">Secreted</location>
    </subcellularLocation>
</comment>
<dbReference type="GO" id="GO:0033644">
    <property type="term" value="C:host cell membrane"/>
    <property type="evidence" value="ECO:0007669"/>
    <property type="project" value="UniProtKB-SubCell"/>
</dbReference>